<dbReference type="EMBL" id="MU394306">
    <property type="protein sequence ID" value="KAI6087755.1"/>
    <property type="molecule type" value="Genomic_DNA"/>
</dbReference>
<reference evidence="1 2" key="1">
    <citation type="journal article" date="2022" name="New Phytol.">
        <title>Ecological generalism drives hyperdiversity of secondary metabolite gene clusters in xylarialean endophytes.</title>
        <authorList>
            <person name="Franco M.E.E."/>
            <person name="Wisecaver J.H."/>
            <person name="Arnold A.E."/>
            <person name="Ju Y.M."/>
            <person name="Slot J.C."/>
            <person name="Ahrendt S."/>
            <person name="Moore L.P."/>
            <person name="Eastman K.E."/>
            <person name="Scott K."/>
            <person name="Konkel Z."/>
            <person name="Mondo S.J."/>
            <person name="Kuo A."/>
            <person name="Hayes R.D."/>
            <person name="Haridas S."/>
            <person name="Andreopoulos B."/>
            <person name="Riley R."/>
            <person name="LaButti K."/>
            <person name="Pangilinan J."/>
            <person name="Lipzen A."/>
            <person name="Amirebrahimi M."/>
            <person name="Yan J."/>
            <person name="Adam C."/>
            <person name="Keymanesh K."/>
            <person name="Ng V."/>
            <person name="Louie K."/>
            <person name="Northen T."/>
            <person name="Drula E."/>
            <person name="Henrissat B."/>
            <person name="Hsieh H.M."/>
            <person name="Youens-Clark K."/>
            <person name="Lutzoni F."/>
            <person name="Miadlikowska J."/>
            <person name="Eastwood D.C."/>
            <person name="Hamelin R.C."/>
            <person name="Grigoriev I.V."/>
            <person name="U'Ren J.M."/>
        </authorList>
    </citation>
    <scope>NUCLEOTIDE SEQUENCE [LARGE SCALE GENOMIC DNA]</scope>
    <source>
        <strain evidence="1 2">ER1909</strain>
    </source>
</reference>
<sequence length="569" mass="62195">MAPATVTIASGAKWQDVAADRQRHRDVSIAEVRPPVPELSPEEVPLNTTEIPKKLLSEEELKITGANVEDLVKKIAAGEWSATAVANAFLRRAGLAQRLSNCITELLPKRALERAAELDKYLATNGKLIGPLHGVPISVKEHIGIKGEDLNAGYVAWVGQVAEDDALIVQYLVEAGAIIYARTTQPQTLMQIETVSNLYGTTVNPRNTTLTAGGSSGGEGALVGLRGSILGIGTDIGGSIRVPAANNGVFGFKPTVGRLPVSGWSVAMVGTESILGTIGPLSTSLEGARLFTKALVDQKPWLRQPDLVAMDWRDSAQFFPDRKLRVGVIYNDEVVRPHPPILRAMTELVAKLKGKPNIELVDWKPWKHDLAWSIIAKLYFPDGGAEDIVEVEKAGEPWLPLAKFIIHENPFCENLTIPKLWKAVAARDEYRTKYAQLWNETAETSADGRPLDVILCPAGPGVAPKHDTSRYWGYTSQWNLLDYPAIIFPTHDAVGAPDREVPYAYPDGYQPLSDSDKYSYDLWQKYGAEGYKDAPVSLQLVARRFDDEKLFKAMQILLEEAGLPAAVPA</sequence>
<comment type="caution">
    <text evidence="1">The sequence shown here is derived from an EMBL/GenBank/DDBJ whole genome shotgun (WGS) entry which is preliminary data.</text>
</comment>
<evidence type="ECO:0000313" key="2">
    <source>
        <dbReference type="Proteomes" id="UP001497680"/>
    </source>
</evidence>
<evidence type="ECO:0000313" key="1">
    <source>
        <dbReference type="EMBL" id="KAI6087755.1"/>
    </source>
</evidence>
<dbReference type="Proteomes" id="UP001497680">
    <property type="component" value="Unassembled WGS sequence"/>
</dbReference>
<name>A0ACC0D5A8_9PEZI</name>
<organism evidence="1 2">
    <name type="scientific">Hypoxylon rubiginosum</name>
    <dbReference type="NCBI Taxonomy" id="110542"/>
    <lineage>
        <taxon>Eukaryota</taxon>
        <taxon>Fungi</taxon>
        <taxon>Dikarya</taxon>
        <taxon>Ascomycota</taxon>
        <taxon>Pezizomycotina</taxon>
        <taxon>Sordariomycetes</taxon>
        <taxon>Xylariomycetidae</taxon>
        <taxon>Xylariales</taxon>
        <taxon>Hypoxylaceae</taxon>
        <taxon>Hypoxylon</taxon>
    </lineage>
</organism>
<gene>
    <name evidence="1" type="ORF">F4821DRAFT_277673</name>
</gene>
<accession>A0ACC0D5A8</accession>
<protein>
    <submittedName>
        <fullName evidence="1">Amidase</fullName>
    </submittedName>
</protein>
<proteinExistence type="predicted"/>
<keyword evidence="2" id="KW-1185">Reference proteome</keyword>